<gene>
    <name evidence="3" type="ORF">M9458_052054</name>
</gene>
<dbReference type="Gene3D" id="3.30.420.10">
    <property type="entry name" value="Ribonuclease H-like superfamily/Ribonuclease H"/>
    <property type="match status" value="1"/>
</dbReference>
<dbReference type="SUPFAM" id="SSF53098">
    <property type="entry name" value="Ribonuclease H-like"/>
    <property type="match status" value="1"/>
</dbReference>
<accession>A0ABD0MUW7</accession>
<dbReference type="PROSITE" id="PS50994">
    <property type="entry name" value="INTEGRASE"/>
    <property type="match status" value="1"/>
</dbReference>
<sequence>MDLVGRVTGTKKGNEYICVLVDYYTKWAEAYAIPNKSAAVVALHHQLLYRFGAPKRILPDQGTEFVNQISRELCAFLSVERSLCAPYHPQTNGLVEKVNGTIQRALCKLVELQPEKWDEYLDAVMFGLRIKTQLTTRYSSFFLMFGMEARYPCEVPETSEQKTLPEGPRKNIMTQQRKGGSLSAAGWGHMILLQDEPQLKRPHEETGQHPSPTPVDITITKEKQPPPSRPSSPTAPKLSPCVSPKSSSCPSPLDLSMPLSSPVSRTTTVPTVIPADAKYAVHSYIKSAWAGNDSIVLLSKVGPHKLFYQDILQVGPGKELESEVVNPTSYCHLNAAVPILRLYLDEAADHRAHLRLSLPSIRSLIGALRLESDHGWERDIEVLVFLYWLAHASSYKVVSQTFDIPKTSVHDIVHRVSKA</sequence>
<reference evidence="3 4" key="1">
    <citation type="submission" date="2024-05" db="EMBL/GenBank/DDBJ databases">
        <title>Genome sequencing and assembly of Indian major carp, Cirrhinus mrigala (Hamilton, 1822).</title>
        <authorList>
            <person name="Mohindra V."/>
            <person name="Chowdhury L.M."/>
            <person name="Lal K."/>
            <person name="Jena J.K."/>
        </authorList>
    </citation>
    <scope>NUCLEOTIDE SEQUENCE [LARGE SCALE GENOMIC DNA]</scope>
    <source>
        <strain evidence="3">CM1030</strain>
        <tissue evidence="3">Blood</tissue>
    </source>
</reference>
<protein>
    <recommendedName>
        <fullName evidence="2">Integrase catalytic domain-containing protein</fullName>
    </recommendedName>
</protein>
<organism evidence="3 4">
    <name type="scientific">Cirrhinus mrigala</name>
    <name type="common">Mrigala</name>
    <dbReference type="NCBI Taxonomy" id="683832"/>
    <lineage>
        <taxon>Eukaryota</taxon>
        <taxon>Metazoa</taxon>
        <taxon>Chordata</taxon>
        <taxon>Craniata</taxon>
        <taxon>Vertebrata</taxon>
        <taxon>Euteleostomi</taxon>
        <taxon>Actinopterygii</taxon>
        <taxon>Neopterygii</taxon>
        <taxon>Teleostei</taxon>
        <taxon>Ostariophysi</taxon>
        <taxon>Cypriniformes</taxon>
        <taxon>Cyprinidae</taxon>
        <taxon>Labeoninae</taxon>
        <taxon>Labeonini</taxon>
        <taxon>Cirrhinus</taxon>
    </lineage>
</organism>
<dbReference type="EMBL" id="JAMKFB020000189">
    <property type="protein sequence ID" value="KAL0152331.1"/>
    <property type="molecule type" value="Genomic_DNA"/>
</dbReference>
<evidence type="ECO:0000256" key="1">
    <source>
        <dbReference type="SAM" id="MobiDB-lite"/>
    </source>
</evidence>
<dbReference type="Pfam" id="PF00665">
    <property type="entry name" value="rve"/>
    <property type="match status" value="1"/>
</dbReference>
<comment type="caution">
    <text evidence="3">The sequence shown here is derived from an EMBL/GenBank/DDBJ whole genome shotgun (WGS) entry which is preliminary data.</text>
</comment>
<dbReference type="InterPro" id="IPR036397">
    <property type="entry name" value="RNaseH_sf"/>
</dbReference>
<dbReference type="FunFam" id="3.30.420.10:FF:000032">
    <property type="entry name" value="Retrovirus-related Pol polyprotein from transposon 297-like Protein"/>
    <property type="match status" value="1"/>
</dbReference>
<feature type="region of interest" description="Disordered" evidence="1">
    <location>
        <begin position="201"/>
        <end position="266"/>
    </location>
</feature>
<dbReference type="InterPro" id="IPR012337">
    <property type="entry name" value="RNaseH-like_sf"/>
</dbReference>
<feature type="domain" description="Integrase catalytic" evidence="2">
    <location>
        <begin position="1"/>
        <end position="160"/>
    </location>
</feature>
<dbReference type="InterPro" id="IPR001584">
    <property type="entry name" value="Integrase_cat-core"/>
</dbReference>
<proteinExistence type="predicted"/>
<dbReference type="InterPro" id="IPR050951">
    <property type="entry name" value="Retrovirus_Pol_polyprotein"/>
</dbReference>
<evidence type="ECO:0000313" key="4">
    <source>
        <dbReference type="Proteomes" id="UP001529510"/>
    </source>
</evidence>
<dbReference type="PANTHER" id="PTHR37984">
    <property type="entry name" value="PROTEIN CBG26694"/>
    <property type="match status" value="1"/>
</dbReference>
<dbReference type="PANTHER" id="PTHR37984:SF5">
    <property type="entry name" value="PROTEIN NYNRIN-LIKE"/>
    <property type="match status" value="1"/>
</dbReference>
<feature type="region of interest" description="Disordered" evidence="1">
    <location>
        <begin position="156"/>
        <end position="179"/>
    </location>
</feature>
<keyword evidence="4" id="KW-1185">Reference proteome</keyword>
<name>A0ABD0MUW7_CIRMR</name>
<evidence type="ECO:0000259" key="2">
    <source>
        <dbReference type="PROSITE" id="PS50994"/>
    </source>
</evidence>
<dbReference type="AlphaFoldDB" id="A0ABD0MUW7"/>
<dbReference type="Proteomes" id="UP001529510">
    <property type="component" value="Unassembled WGS sequence"/>
</dbReference>
<feature type="compositionally biased region" description="Low complexity" evidence="1">
    <location>
        <begin position="236"/>
        <end position="266"/>
    </location>
</feature>
<evidence type="ECO:0000313" key="3">
    <source>
        <dbReference type="EMBL" id="KAL0152331.1"/>
    </source>
</evidence>